<sequence>MTTASESPNVQGVHLRRTDENVREIAALASVIGEPTGLDGLLDDLKYDVRRARVVPRLLGRAVREAYRWDDYDERDEQWYPQGISTSADSSDTEDIGGRRVVVTTWYSTGKDGVKRGSRVTFVDLDSGKYRHVLLVSPVFDKAGHLTLRPMSIHAGGIVWAGPYLHIAATSRGFVTARVDDIMRVAGDDDHPDRFGIEGTSLYSYGHRYVLPVRFTYQAFADEGHEKLRYSFMSLDRRSEPPALLAGEYALDPDATTRLARYELDPATWQLATGDDGFSRPLAIDEGGVRQMQGAVLAAGRYHVTVSHGPWMPGSIFAGRPGSMRERRWALPMGPEDLTYWPSTDRIWSVTEHPRRRWILSMDRRWFD</sequence>
<keyword evidence="2" id="KW-1185">Reference proteome</keyword>
<proteinExistence type="predicted"/>
<comment type="caution">
    <text evidence="1">The sequence shown here is derived from an EMBL/GenBank/DDBJ whole genome shotgun (WGS) entry which is preliminary data.</text>
</comment>
<gene>
    <name evidence="1" type="ORF">IEZ26_17500</name>
</gene>
<name>A0ABR8NE63_9ACTN</name>
<evidence type="ECO:0000313" key="2">
    <source>
        <dbReference type="Proteomes" id="UP000618818"/>
    </source>
</evidence>
<dbReference type="EMBL" id="JACXYZ010000003">
    <property type="protein sequence ID" value="MBD3926423.1"/>
    <property type="molecule type" value="Genomic_DNA"/>
</dbReference>
<organism evidence="1 2">
    <name type="scientific">Nocardioides cavernae</name>
    <dbReference type="NCBI Taxonomy" id="1921566"/>
    <lineage>
        <taxon>Bacteria</taxon>
        <taxon>Bacillati</taxon>
        <taxon>Actinomycetota</taxon>
        <taxon>Actinomycetes</taxon>
        <taxon>Propionibacteriales</taxon>
        <taxon>Nocardioidaceae</taxon>
        <taxon>Nocardioides</taxon>
    </lineage>
</organism>
<dbReference type="RefSeq" id="WP_191196298.1">
    <property type="nucleotide sequence ID" value="NZ_JACXYZ010000003.1"/>
</dbReference>
<reference evidence="1 2" key="1">
    <citation type="submission" date="2020-09" db="EMBL/GenBank/DDBJ databases">
        <title>novel species in genus Nocardioides.</title>
        <authorList>
            <person name="Zhang G."/>
        </authorList>
    </citation>
    <scope>NUCLEOTIDE SEQUENCE [LARGE SCALE GENOMIC DNA]</scope>
    <source>
        <strain evidence="1 2">KCTC 39551</strain>
    </source>
</reference>
<dbReference type="Proteomes" id="UP000618818">
    <property type="component" value="Unassembled WGS sequence"/>
</dbReference>
<evidence type="ECO:0000313" key="1">
    <source>
        <dbReference type="EMBL" id="MBD3926423.1"/>
    </source>
</evidence>
<protein>
    <submittedName>
        <fullName evidence="1">Uncharacterized protein</fullName>
    </submittedName>
</protein>
<accession>A0ABR8NE63</accession>